<dbReference type="EMBL" id="BEZZ01000124">
    <property type="protein sequence ID" value="GCC26459.1"/>
    <property type="molecule type" value="Genomic_DNA"/>
</dbReference>
<comment type="caution">
    <text evidence="1">The sequence shown here is derived from an EMBL/GenBank/DDBJ whole genome shotgun (WGS) entry which is preliminary data.</text>
</comment>
<dbReference type="AlphaFoldDB" id="A0A401S7U0"/>
<sequence length="75" mass="8409">MQSRCAFLGSHEFLASGSYSLPLTASLLTSKLLVLNSALTLLRYDNVKQTFPLPDCELLPRIRALEWKSVNSRPE</sequence>
<protein>
    <submittedName>
        <fullName evidence="1">Uncharacterized protein</fullName>
    </submittedName>
</protein>
<keyword evidence="2" id="KW-1185">Reference proteome</keyword>
<gene>
    <name evidence="1" type="ORF">chiPu_0004876</name>
</gene>
<accession>A0A401S7U0</accession>
<dbReference type="Proteomes" id="UP000287033">
    <property type="component" value="Unassembled WGS sequence"/>
</dbReference>
<name>A0A401S7U0_CHIPU</name>
<evidence type="ECO:0000313" key="2">
    <source>
        <dbReference type="Proteomes" id="UP000287033"/>
    </source>
</evidence>
<proteinExistence type="predicted"/>
<reference evidence="1 2" key="1">
    <citation type="journal article" date="2018" name="Nat. Ecol. Evol.">
        <title>Shark genomes provide insights into elasmobranch evolution and the origin of vertebrates.</title>
        <authorList>
            <person name="Hara Y"/>
            <person name="Yamaguchi K"/>
            <person name="Onimaru K"/>
            <person name="Kadota M"/>
            <person name="Koyanagi M"/>
            <person name="Keeley SD"/>
            <person name="Tatsumi K"/>
            <person name="Tanaka K"/>
            <person name="Motone F"/>
            <person name="Kageyama Y"/>
            <person name="Nozu R"/>
            <person name="Adachi N"/>
            <person name="Nishimura O"/>
            <person name="Nakagawa R"/>
            <person name="Tanegashima C"/>
            <person name="Kiyatake I"/>
            <person name="Matsumoto R"/>
            <person name="Murakumo K"/>
            <person name="Nishida K"/>
            <person name="Terakita A"/>
            <person name="Kuratani S"/>
            <person name="Sato K"/>
            <person name="Hyodo S Kuraku.S."/>
        </authorList>
    </citation>
    <scope>NUCLEOTIDE SEQUENCE [LARGE SCALE GENOMIC DNA]</scope>
</reference>
<evidence type="ECO:0000313" key="1">
    <source>
        <dbReference type="EMBL" id="GCC26459.1"/>
    </source>
</evidence>
<organism evidence="1 2">
    <name type="scientific">Chiloscyllium punctatum</name>
    <name type="common">Brownbanded bambooshark</name>
    <name type="synonym">Hemiscyllium punctatum</name>
    <dbReference type="NCBI Taxonomy" id="137246"/>
    <lineage>
        <taxon>Eukaryota</taxon>
        <taxon>Metazoa</taxon>
        <taxon>Chordata</taxon>
        <taxon>Craniata</taxon>
        <taxon>Vertebrata</taxon>
        <taxon>Chondrichthyes</taxon>
        <taxon>Elasmobranchii</taxon>
        <taxon>Galeomorphii</taxon>
        <taxon>Galeoidea</taxon>
        <taxon>Orectolobiformes</taxon>
        <taxon>Hemiscylliidae</taxon>
        <taxon>Chiloscyllium</taxon>
    </lineage>
</organism>